<reference evidence="2 3" key="1">
    <citation type="submission" date="2013-11" db="EMBL/GenBank/DDBJ databases">
        <title>The Genome Sequence of Phytophthora parasitica P1976.</title>
        <authorList>
            <consortium name="The Broad Institute Genomics Platform"/>
            <person name="Russ C."/>
            <person name="Tyler B."/>
            <person name="Panabieres F."/>
            <person name="Shan W."/>
            <person name="Tripathy S."/>
            <person name="Grunwald N."/>
            <person name="Machado M."/>
            <person name="Johnson C.S."/>
            <person name="Walker B."/>
            <person name="Young S."/>
            <person name="Zeng Q."/>
            <person name="Gargeya S."/>
            <person name="Fitzgerald M."/>
            <person name="Haas B."/>
            <person name="Abouelleil A."/>
            <person name="Allen A.W."/>
            <person name="Alvarado L."/>
            <person name="Arachchi H.M."/>
            <person name="Berlin A.M."/>
            <person name="Chapman S.B."/>
            <person name="Gainer-Dewar J."/>
            <person name="Goldberg J."/>
            <person name="Griggs A."/>
            <person name="Gujja S."/>
            <person name="Hansen M."/>
            <person name="Howarth C."/>
            <person name="Imamovic A."/>
            <person name="Ireland A."/>
            <person name="Larimer J."/>
            <person name="McCowan C."/>
            <person name="Murphy C."/>
            <person name="Pearson M."/>
            <person name="Poon T.W."/>
            <person name="Priest M."/>
            <person name="Roberts A."/>
            <person name="Saif S."/>
            <person name="Shea T."/>
            <person name="Sisk P."/>
            <person name="Sykes S."/>
            <person name="Wortman J."/>
            <person name="Nusbaum C."/>
            <person name="Birren B."/>
        </authorList>
    </citation>
    <scope>NUCLEOTIDE SEQUENCE [LARGE SCALE GENOMIC DNA]</scope>
    <source>
        <strain evidence="2 3">P1976</strain>
    </source>
</reference>
<gene>
    <name evidence="2" type="ORF">F444_09077</name>
</gene>
<comment type="caution">
    <text evidence="2">The sequence shown here is derived from an EMBL/GenBank/DDBJ whole genome shotgun (WGS) entry which is preliminary data.</text>
</comment>
<sequence>MLEDNLGIVDGVEEKNESKIPPTLLLEHMLRERRPTIRRKKQKCPSQADASIDEYDEDSKGASEDNMEMKRNENELSGLSIYGPFKQPVPIPYTHQNPTYFSDA</sequence>
<accession>A0A081A8T9</accession>
<evidence type="ECO:0000313" key="2">
    <source>
        <dbReference type="EMBL" id="ETO75300.1"/>
    </source>
</evidence>
<dbReference type="EMBL" id="ANJA01001684">
    <property type="protein sequence ID" value="ETO75300.1"/>
    <property type="molecule type" value="Genomic_DNA"/>
</dbReference>
<dbReference type="Proteomes" id="UP000028582">
    <property type="component" value="Unassembled WGS sequence"/>
</dbReference>
<organism evidence="2 3">
    <name type="scientific">Phytophthora nicotianae P1976</name>
    <dbReference type="NCBI Taxonomy" id="1317066"/>
    <lineage>
        <taxon>Eukaryota</taxon>
        <taxon>Sar</taxon>
        <taxon>Stramenopiles</taxon>
        <taxon>Oomycota</taxon>
        <taxon>Peronosporomycetes</taxon>
        <taxon>Peronosporales</taxon>
        <taxon>Peronosporaceae</taxon>
        <taxon>Phytophthora</taxon>
    </lineage>
</organism>
<evidence type="ECO:0000256" key="1">
    <source>
        <dbReference type="SAM" id="MobiDB-lite"/>
    </source>
</evidence>
<dbReference type="AlphaFoldDB" id="A0A081A8T9"/>
<name>A0A081A8T9_PHYNI</name>
<proteinExistence type="predicted"/>
<feature type="region of interest" description="Disordered" evidence="1">
    <location>
        <begin position="33"/>
        <end position="66"/>
    </location>
</feature>
<evidence type="ECO:0000313" key="3">
    <source>
        <dbReference type="Proteomes" id="UP000028582"/>
    </source>
</evidence>
<protein>
    <submittedName>
        <fullName evidence="2">Uncharacterized protein</fullName>
    </submittedName>
</protein>